<dbReference type="Proteomes" id="UP001500635">
    <property type="component" value="Unassembled WGS sequence"/>
</dbReference>
<name>A0ABP8K9F2_9ACTN</name>
<proteinExistence type="predicted"/>
<organism evidence="1 2">
    <name type="scientific">Tsukamurella soli</name>
    <dbReference type="NCBI Taxonomy" id="644556"/>
    <lineage>
        <taxon>Bacteria</taxon>
        <taxon>Bacillati</taxon>
        <taxon>Actinomycetota</taxon>
        <taxon>Actinomycetes</taxon>
        <taxon>Mycobacteriales</taxon>
        <taxon>Tsukamurellaceae</taxon>
        <taxon>Tsukamurella</taxon>
    </lineage>
</organism>
<gene>
    <name evidence="1" type="ORF">GCM10023147_42030</name>
</gene>
<dbReference type="RefSeq" id="WP_344999758.1">
    <property type="nucleotide sequence ID" value="NZ_BAABFR010000092.1"/>
</dbReference>
<reference evidence="2" key="1">
    <citation type="journal article" date="2019" name="Int. J. Syst. Evol. Microbiol.">
        <title>The Global Catalogue of Microorganisms (GCM) 10K type strain sequencing project: providing services to taxonomists for standard genome sequencing and annotation.</title>
        <authorList>
            <consortium name="The Broad Institute Genomics Platform"/>
            <consortium name="The Broad Institute Genome Sequencing Center for Infectious Disease"/>
            <person name="Wu L."/>
            <person name="Ma J."/>
        </authorList>
    </citation>
    <scope>NUCLEOTIDE SEQUENCE [LARGE SCALE GENOMIC DNA]</scope>
    <source>
        <strain evidence="2">JCM 17688</strain>
    </source>
</reference>
<dbReference type="EMBL" id="BAABFR010000092">
    <property type="protein sequence ID" value="GAA4401935.1"/>
    <property type="molecule type" value="Genomic_DNA"/>
</dbReference>
<evidence type="ECO:0000313" key="1">
    <source>
        <dbReference type="EMBL" id="GAA4401935.1"/>
    </source>
</evidence>
<comment type="caution">
    <text evidence="1">The sequence shown here is derived from an EMBL/GenBank/DDBJ whole genome shotgun (WGS) entry which is preliminary data.</text>
</comment>
<sequence length="88" mass="9338">MPPPTPAAPIATATYDLVLIVDEEGALRSAPADQPVMRLARSYLGRDVIRLAGVAVVARVIDGEHGESYADLSPSQLTRATARLNELV</sequence>
<protein>
    <submittedName>
        <fullName evidence="1">Uncharacterized protein</fullName>
    </submittedName>
</protein>
<evidence type="ECO:0000313" key="2">
    <source>
        <dbReference type="Proteomes" id="UP001500635"/>
    </source>
</evidence>
<accession>A0ABP8K9F2</accession>
<keyword evidence="2" id="KW-1185">Reference proteome</keyword>